<feature type="domain" description="Amidohydrolase-related" evidence="1">
    <location>
        <begin position="93"/>
        <end position="453"/>
    </location>
</feature>
<dbReference type="Pfam" id="PF01979">
    <property type="entry name" value="Amidohydro_1"/>
    <property type="match status" value="1"/>
</dbReference>
<dbReference type="InterPro" id="IPR051781">
    <property type="entry name" value="Metallo-dep_Hydrolase"/>
</dbReference>
<gene>
    <name evidence="2" type="ORF">EYC87_14400</name>
</gene>
<dbReference type="SUPFAM" id="SSF51556">
    <property type="entry name" value="Metallo-dependent hydrolases"/>
    <property type="match status" value="1"/>
</dbReference>
<comment type="caution">
    <text evidence="2">The sequence shown here is derived from an EMBL/GenBank/DDBJ whole genome shotgun (WGS) entry which is preliminary data.</text>
</comment>
<proteinExistence type="predicted"/>
<organism evidence="2 3">
    <name type="scientific">Candidatus Seongchinamella marina</name>
    <dbReference type="NCBI Taxonomy" id="2518990"/>
    <lineage>
        <taxon>Bacteria</taxon>
        <taxon>Pseudomonadati</taxon>
        <taxon>Pseudomonadota</taxon>
        <taxon>Gammaproteobacteria</taxon>
        <taxon>Cellvibrionales</taxon>
        <taxon>Halieaceae</taxon>
        <taxon>Seongchinamella</taxon>
    </lineage>
</organism>
<dbReference type="SUPFAM" id="SSF51338">
    <property type="entry name" value="Composite domain of metallo-dependent hydrolases"/>
    <property type="match status" value="1"/>
</dbReference>
<keyword evidence="3" id="KW-1185">Reference proteome</keyword>
<dbReference type="InterPro" id="IPR011059">
    <property type="entry name" value="Metal-dep_hydrolase_composite"/>
</dbReference>
<dbReference type="Gene3D" id="3.20.20.140">
    <property type="entry name" value="Metal-dependent hydrolases"/>
    <property type="match status" value="1"/>
</dbReference>
<name>A0ABT3SYS1_9GAMM</name>
<reference evidence="2" key="1">
    <citation type="submission" date="2019-02" db="EMBL/GenBank/DDBJ databases">
        <authorList>
            <person name="Li S.-H."/>
        </authorList>
    </citation>
    <scope>NUCLEOTIDE SEQUENCE</scope>
    <source>
        <strain evidence="2">IMCC8485</strain>
    </source>
</reference>
<evidence type="ECO:0000259" key="1">
    <source>
        <dbReference type="Pfam" id="PF01979"/>
    </source>
</evidence>
<dbReference type="EMBL" id="SHNP01000005">
    <property type="protein sequence ID" value="MCX2974780.1"/>
    <property type="molecule type" value="Genomic_DNA"/>
</dbReference>
<dbReference type="InterPro" id="IPR032466">
    <property type="entry name" value="Metal_Hydrolase"/>
</dbReference>
<sequence length="492" mass="54102">MALDSHNLKLANQFKAIVLLVSFIAVQVSAESNKAEAEPLLIRGGWLFDGVSDTRRRNSGILIRDGKIVDLDIQAKADSSGYTKVIVLADSDTVLPGMIDLHAHYNLDLVDNGRAEEVVYNGIVLLANGVTSTWSAGEFFPERVIAQRDRIEAGEAVGPRLFASGPYFGGFRCEYQVKVAADECIAWPNDISEQEIRDEVDAWARQGVISIKIKQATPAEAKVIIDQAHKNGMTTAGHLANYNVEYDLSTRDAILMGMDRIEHQLTLALEPGDAQTAETHEIVALMIKHHVYYDANLQMYGGINLRRDHQAEMVWENEAKYFTPYAQELLERRGPPEPESGRPEFKQRVMELNALYEAGGDDLLVVGTDEPVYTSLLPGFAYHRELLAMTYAGLSPITALKAATINGANALGVADKLGSIETGKLADLVIVKGNPLEDIKATRNIRFVVKEGDVHDPRILLRSAEGKIGPMGPAGHANWELKVEPLRQGEKL</sequence>
<dbReference type="Proteomes" id="UP001143307">
    <property type="component" value="Unassembled WGS sequence"/>
</dbReference>
<evidence type="ECO:0000313" key="3">
    <source>
        <dbReference type="Proteomes" id="UP001143307"/>
    </source>
</evidence>
<dbReference type="PANTHER" id="PTHR43135">
    <property type="entry name" value="ALPHA-D-RIBOSE 1-METHYLPHOSPHONATE 5-TRIPHOSPHATE DIPHOSPHATASE"/>
    <property type="match status" value="1"/>
</dbReference>
<dbReference type="Gene3D" id="2.30.40.10">
    <property type="entry name" value="Urease, subunit C, domain 1"/>
    <property type="match status" value="1"/>
</dbReference>
<accession>A0ABT3SYS1</accession>
<dbReference type="RefSeq" id="WP_279253495.1">
    <property type="nucleotide sequence ID" value="NZ_SHNP01000005.1"/>
</dbReference>
<protein>
    <submittedName>
        <fullName evidence="2">Amidohydrolase</fullName>
    </submittedName>
</protein>
<evidence type="ECO:0000313" key="2">
    <source>
        <dbReference type="EMBL" id="MCX2974780.1"/>
    </source>
</evidence>
<dbReference type="PANTHER" id="PTHR43135:SF3">
    <property type="entry name" value="ALPHA-D-RIBOSE 1-METHYLPHOSPHONATE 5-TRIPHOSPHATE DIPHOSPHATASE"/>
    <property type="match status" value="1"/>
</dbReference>
<dbReference type="InterPro" id="IPR006680">
    <property type="entry name" value="Amidohydro-rel"/>
</dbReference>